<evidence type="ECO:0000256" key="4">
    <source>
        <dbReference type="ARBA" id="ARBA00030681"/>
    </source>
</evidence>
<dbReference type="Gene3D" id="3.60.110.10">
    <property type="entry name" value="Carbon-nitrogen hydrolase"/>
    <property type="match status" value="1"/>
</dbReference>
<dbReference type="CDD" id="cd07570">
    <property type="entry name" value="GAT_Gln-NAD-synth"/>
    <property type="match status" value="1"/>
</dbReference>
<dbReference type="PROSITE" id="PS50263">
    <property type="entry name" value="CN_HYDROLASE"/>
    <property type="match status" value="1"/>
</dbReference>
<proteinExistence type="predicted"/>
<dbReference type="GO" id="GO:0005737">
    <property type="term" value="C:cytoplasm"/>
    <property type="evidence" value="ECO:0007669"/>
    <property type="project" value="InterPro"/>
</dbReference>
<keyword evidence="3" id="KW-0436">Ligase</keyword>
<evidence type="ECO:0000256" key="3">
    <source>
        <dbReference type="ARBA" id="ARBA00022598"/>
    </source>
</evidence>
<dbReference type="AlphaFoldDB" id="A0A5A9PPH5"/>
<organism evidence="7 8">
    <name type="scientific">Triplophysa tibetana</name>
    <dbReference type="NCBI Taxonomy" id="1572043"/>
    <lineage>
        <taxon>Eukaryota</taxon>
        <taxon>Metazoa</taxon>
        <taxon>Chordata</taxon>
        <taxon>Craniata</taxon>
        <taxon>Vertebrata</taxon>
        <taxon>Euteleostomi</taxon>
        <taxon>Actinopterygii</taxon>
        <taxon>Neopterygii</taxon>
        <taxon>Teleostei</taxon>
        <taxon>Ostariophysi</taxon>
        <taxon>Cypriniformes</taxon>
        <taxon>Nemacheilidae</taxon>
        <taxon>Triplophysa</taxon>
    </lineage>
</organism>
<evidence type="ECO:0000313" key="7">
    <source>
        <dbReference type="EMBL" id="KAA0723748.1"/>
    </source>
</evidence>
<sequence length="140" mass="16137">MGRKVTLATCSLNQWALDFNGNLSRILKSIEIAKKEGAKYRLGPELEICGYGCADHFYESDTLLHCFQVLKSLLESPLTQDIICDVGMPIMHHNVRYNCRVIFLNKKILLIRPKMLLANHGNNREFRWFSPWSQPRSVSL</sequence>
<evidence type="ECO:0000256" key="5">
    <source>
        <dbReference type="ARBA" id="ARBA00031075"/>
    </source>
</evidence>
<dbReference type="GO" id="GO:0004359">
    <property type="term" value="F:glutaminase activity"/>
    <property type="evidence" value="ECO:0007669"/>
    <property type="project" value="InterPro"/>
</dbReference>
<dbReference type="PANTHER" id="PTHR23090">
    <property type="entry name" value="NH 3 /GLUTAMINE-DEPENDENT NAD + SYNTHETASE"/>
    <property type="match status" value="1"/>
</dbReference>
<name>A0A5A9PPH5_9TELE</name>
<dbReference type="EMBL" id="SOYY01000003">
    <property type="protein sequence ID" value="KAA0723748.1"/>
    <property type="molecule type" value="Genomic_DNA"/>
</dbReference>
<dbReference type="InterPro" id="IPR003694">
    <property type="entry name" value="NAD_synthase"/>
</dbReference>
<dbReference type="Pfam" id="PF00795">
    <property type="entry name" value="CN_hydrolase"/>
    <property type="match status" value="1"/>
</dbReference>
<dbReference type="PANTHER" id="PTHR23090:SF9">
    <property type="entry name" value="GLUTAMINE-DEPENDENT NAD(+) SYNTHETASE"/>
    <property type="match status" value="1"/>
</dbReference>
<feature type="domain" description="CN hydrolase" evidence="6">
    <location>
        <begin position="5"/>
        <end position="140"/>
    </location>
</feature>
<dbReference type="InterPro" id="IPR003010">
    <property type="entry name" value="C-N_Hydrolase"/>
</dbReference>
<dbReference type="FunFam" id="3.60.110.10:FF:000061">
    <property type="match status" value="1"/>
</dbReference>
<protein>
    <recommendedName>
        <fullName evidence="2">Glutamine-dependent NAD(+) synthetase</fullName>
    </recommendedName>
    <alternativeName>
        <fullName evidence="4">NAD(+) synthase [glutamine-hydrolyzing]</fullName>
    </alternativeName>
    <alternativeName>
        <fullName evidence="5">NAD(+) synthetase</fullName>
    </alternativeName>
</protein>
<evidence type="ECO:0000256" key="1">
    <source>
        <dbReference type="ARBA" id="ARBA00011643"/>
    </source>
</evidence>
<dbReference type="GO" id="GO:0003952">
    <property type="term" value="F:NAD+ synthase (glutamine-hydrolyzing) activity"/>
    <property type="evidence" value="ECO:0007669"/>
    <property type="project" value="InterPro"/>
</dbReference>
<dbReference type="Proteomes" id="UP000324632">
    <property type="component" value="Chromosome 3"/>
</dbReference>
<keyword evidence="8" id="KW-1185">Reference proteome</keyword>
<dbReference type="InterPro" id="IPR036526">
    <property type="entry name" value="C-N_Hydrolase_sf"/>
</dbReference>
<comment type="subunit">
    <text evidence="1">Homohexamer.</text>
</comment>
<comment type="caution">
    <text evidence="7">The sequence shown here is derived from an EMBL/GenBank/DDBJ whole genome shotgun (WGS) entry which is preliminary data.</text>
</comment>
<gene>
    <name evidence="7" type="ORF">E1301_Tti003137</name>
</gene>
<dbReference type="SUPFAM" id="SSF56317">
    <property type="entry name" value="Carbon-nitrogen hydrolase"/>
    <property type="match status" value="1"/>
</dbReference>
<evidence type="ECO:0000313" key="8">
    <source>
        <dbReference type="Proteomes" id="UP000324632"/>
    </source>
</evidence>
<evidence type="ECO:0000259" key="6">
    <source>
        <dbReference type="PROSITE" id="PS50263"/>
    </source>
</evidence>
<reference evidence="7 8" key="1">
    <citation type="journal article" date="2019" name="Mol. Ecol. Resour.">
        <title>Chromosome-level genome assembly of Triplophysa tibetana, a fish adapted to the harsh high-altitude environment of the Tibetan Plateau.</title>
        <authorList>
            <person name="Yang X."/>
            <person name="Liu H."/>
            <person name="Ma Z."/>
            <person name="Zou Y."/>
            <person name="Zou M."/>
            <person name="Mao Y."/>
            <person name="Li X."/>
            <person name="Wang H."/>
            <person name="Chen T."/>
            <person name="Wang W."/>
            <person name="Yang R."/>
        </authorList>
    </citation>
    <scope>NUCLEOTIDE SEQUENCE [LARGE SCALE GENOMIC DNA]</scope>
    <source>
        <strain evidence="7">TTIB1903HZAU</strain>
        <tissue evidence="7">Muscle</tissue>
    </source>
</reference>
<accession>A0A5A9PPH5</accession>
<dbReference type="GO" id="GO:0009435">
    <property type="term" value="P:NAD+ biosynthetic process"/>
    <property type="evidence" value="ECO:0007669"/>
    <property type="project" value="InterPro"/>
</dbReference>
<evidence type="ECO:0000256" key="2">
    <source>
        <dbReference type="ARBA" id="ARBA00017309"/>
    </source>
</evidence>